<dbReference type="Proteomes" id="UP000252254">
    <property type="component" value="Unassembled WGS sequence"/>
</dbReference>
<organism evidence="2 3">
    <name type="scientific">Paraliobacillus ryukyuensis</name>
    <dbReference type="NCBI Taxonomy" id="200904"/>
    <lineage>
        <taxon>Bacteria</taxon>
        <taxon>Bacillati</taxon>
        <taxon>Bacillota</taxon>
        <taxon>Bacilli</taxon>
        <taxon>Bacillales</taxon>
        <taxon>Bacillaceae</taxon>
        <taxon>Paraliobacillus</taxon>
    </lineage>
</organism>
<dbReference type="PANTHER" id="PTHR33930">
    <property type="entry name" value="ALKYL HYDROPEROXIDE REDUCTASE AHPD"/>
    <property type="match status" value="1"/>
</dbReference>
<sequence length="124" mass="13460">METNAEGIANYFDQSIIDYKEGTNYLQKALPEVGEHYLSFTDACFKAGTIGEKEKQLMALGISVYAQDEYCIIYHIKGAVDNGATEEEIAETIGVSAALGGGAAFAQGVTLAMDTFHYYNSQTH</sequence>
<keyword evidence="2" id="KW-0560">Oxidoreductase</keyword>
<keyword evidence="2" id="KW-0575">Peroxidase</keyword>
<dbReference type="InterPro" id="IPR004675">
    <property type="entry name" value="AhpD_core"/>
</dbReference>
<dbReference type="RefSeq" id="WP_113869553.1">
    <property type="nucleotide sequence ID" value="NZ_BAABQN010000006.1"/>
</dbReference>
<evidence type="ECO:0000313" key="3">
    <source>
        <dbReference type="Proteomes" id="UP000252254"/>
    </source>
</evidence>
<dbReference type="OrthoDB" id="1683318at2"/>
<evidence type="ECO:0000259" key="1">
    <source>
        <dbReference type="Pfam" id="PF02627"/>
    </source>
</evidence>
<dbReference type="InterPro" id="IPR003779">
    <property type="entry name" value="CMD-like"/>
</dbReference>
<dbReference type="InterPro" id="IPR029032">
    <property type="entry name" value="AhpD-like"/>
</dbReference>
<feature type="domain" description="Carboxymuconolactone decarboxylase-like" evidence="1">
    <location>
        <begin position="31"/>
        <end position="112"/>
    </location>
</feature>
<keyword evidence="3" id="KW-1185">Reference proteome</keyword>
<dbReference type="EMBL" id="QNRI01000009">
    <property type="protein sequence ID" value="RBO95207.1"/>
    <property type="molecule type" value="Genomic_DNA"/>
</dbReference>
<protein>
    <submittedName>
        <fullName evidence="2">AhpD family alkylhydroperoxidase</fullName>
    </submittedName>
</protein>
<dbReference type="PANTHER" id="PTHR33930:SF2">
    <property type="entry name" value="BLR3452 PROTEIN"/>
    <property type="match status" value="1"/>
</dbReference>
<proteinExistence type="predicted"/>
<dbReference type="Pfam" id="PF02627">
    <property type="entry name" value="CMD"/>
    <property type="match status" value="1"/>
</dbReference>
<dbReference type="GO" id="GO:0051920">
    <property type="term" value="F:peroxiredoxin activity"/>
    <property type="evidence" value="ECO:0007669"/>
    <property type="project" value="InterPro"/>
</dbReference>
<comment type="caution">
    <text evidence="2">The sequence shown here is derived from an EMBL/GenBank/DDBJ whole genome shotgun (WGS) entry which is preliminary data.</text>
</comment>
<dbReference type="NCBIfam" id="TIGR00778">
    <property type="entry name" value="ahpD_dom"/>
    <property type="match status" value="1"/>
</dbReference>
<evidence type="ECO:0000313" key="2">
    <source>
        <dbReference type="EMBL" id="RBO95207.1"/>
    </source>
</evidence>
<dbReference type="Gene3D" id="1.20.1290.10">
    <property type="entry name" value="AhpD-like"/>
    <property type="match status" value="1"/>
</dbReference>
<gene>
    <name evidence="2" type="ORF">DES48_10944</name>
</gene>
<reference evidence="2 3" key="1">
    <citation type="submission" date="2018-06" db="EMBL/GenBank/DDBJ databases">
        <title>Genomic Encyclopedia of Type Strains, Phase IV (KMG-IV): sequencing the most valuable type-strain genomes for metagenomic binning, comparative biology and taxonomic classification.</title>
        <authorList>
            <person name="Goeker M."/>
        </authorList>
    </citation>
    <scope>NUCLEOTIDE SEQUENCE [LARGE SCALE GENOMIC DNA]</scope>
    <source>
        <strain evidence="2 3">DSM 15140</strain>
    </source>
</reference>
<accession>A0A366DYS7</accession>
<dbReference type="STRING" id="200904.GCA_900168775_03435"/>
<dbReference type="AlphaFoldDB" id="A0A366DYS7"/>
<dbReference type="SUPFAM" id="SSF69118">
    <property type="entry name" value="AhpD-like"/>
    <property type="match status" value="1"/>
</dbReference>
<name>A0A366DYS7_9BACI</name>